<feature type="transmembrane region" description="Helical" evidence="7">
    <location>
        <begin position="21"/>
        <end position="42"/>
    </location>
</feature>
<dbReference type="PANTHER" id="PTHR30572:SF4">
    <property type="entry name" value="ABC TRANSPORTER PERMEASE YTRF"/>
    <property type="match status" value="1"/>
</dbReference>
<evidence type="ECO:0000256" key="7">
    <source>
        <dbReference type="SAM" id="Phobius"/>
    </source>
</evidence>
<feature type="domain" description="ABC3 transporter permease C-terminal" evidence="8">
    <location>
        <begin position="277"/>
        <end position="389"/>
    </location>
</feature>
<dbReference type="PANTHER" id="PTHR30572">
    <property type="entry name" value="MEMBRANE COMPONENT OF TRANSPORTER-RELATED"/>
    <property type="match status" value="1"/>
</dbReference>
<keyword evidence="3 7" id="KW-0812">Transmembrane</keyword>
<dbReference type="InterPro" id="IPR025857">
    <property type="entry name" value="MacB_PCD"/>
</dbReference>
<dbReference type="Proteomes" id="UP000222564">
    <property type="component" value="Unassembled WGS sequence"/>
</dbReference>
<gene>
    <name evidence="10" type="ORF">P378_03795</name>
</gene>
<keyword evidence="5 7" id="KW-0472">Membrane</keyword>
<proteinExistence type="inferred from homology"/>
<comment type="similarity">
    <text evidence="6">Belongs to the ABC-4 integral membrane protein family.</text>
</comment>
<dbReference type="InterPro" id="IPR050250">
    <property type="entry name" value="Macrolide_Exporter_MacB"/>
</dbReference>
<evidence type="ECO:0000313" key="10">
    <source>
        <dbReference type="EMBL" id="PHJ39293.1"/>
    </source>
</evidence>
<evidence type="ECO:0000256" key="1">
    <source>
        <dbReference type="ARBA" id="ARBA00004651"/>
    </source>
</evidence>
<evidence type="ECO:0000313" key="11">
    <source>
        <dbReference type="Proteomes" id="UP000222564"/>
    </source>
</evidence>
<dbReference type="EMBL" id="AWQQ01000024">
    <property type="protein sequence ID" value="PHJ39293.1"/>
    <property type="molecule type" value="Genomic_DNA"/>
</dbReference>
<evidence type="ECO:0000259" key="9">
    <source>
        <dbReference type="Pfam" id="PF12704"/>
    </source>
</evidence>
<evidence type="ECO:0000256" key="6">
    <source>
        <dbReference type="ARBA" id="ARBA00038076"/>
    </source>
</evidence>
<organism evidence="10 11">
    <name type="scientific">Desulforamulus profundi</name>
    <dbReference type="NCBI Taxonomy" id="1383067"/>
    <lineage>
        <taxon>Bacteria</taxon>
        <taxon>Bacillati</taxon>
        <taxon>Bacillota</taxon>
        <taxon>Clostridia</taxon>
        <taxon>Eubacteriales</taxon>
        <taxon>Peptococcaceae</taxon>
        <taxon>Desulforamulus</taxon>
    </lineage>
</organism>
<feature type="domain" description="MacB-like periplasmic core" evidence="9">
    <location>
        <begin position="22"/>
        <end position="237"/>
    </location>
</feature>
<keyword evidence="11" id="KW-1185">Reference proteome</keyword>
<feature type="transmembrane region" description="Helical" evidence="7">
    <location>
        <begin position="355"/>
        <end position="379"/>
    </location>
</feature>
<keyword evidence="2" id="KW-1003">Cell membrane</keyword>
<dbReference type="InterPro" id="IPR003838">
    <property type="entry name" value="ABC3_permease_C"/>
</dbReference>
<dbReference type="Pfam" id="PF12704">
    <property type="entry name" value="MacB_PCD"/>
    <property type="match status" value="1"/>
</dbReference>
<sequence>MKISELVKMALVNILGNKVRAFLTALGVIVGAATIILVVAVGKGGQASVAQQFAKLNAGTIFVMSSQSGTYKKPLTTKDVAAIREKAPAVGQVTVLINGKAESSFNNRDYRGDVVGVFPEAQPLNNLKVQAGRFISQDDNKQRNKVVVLGSEVAKELFGDDTVTALSSTVKVHQRNLKVVGVLERLGDATGGVNFDESAIVPYEVAEKYILGTTVYPRMVAQARDLASVPAAMSQIAGVLRETHRLRGDDDFFLRDAGSKLAAAQDSARTMSLMLVIVATIVLVVGGIGIMNVMLVSVKERTREIGILKAIGARKKDILLQFLLEAVIISLAGGIVGVSLGLLMLPLMKYAGLKAIPSTLGVVLGMVFSVATGTFFGYYPAKKAADLSPLEALSYD</sequence>
<comment type="subcellular location">
    <subcellularLocation>
        <location evidence="1">Cell membrane</location>
        <topology evidence="1">Multi-pass membrane protein</topology>
    </subcellularLocation>
</comment>
<evidence type="ECO:0000256" key="5">
    <source>
        <dbReference type="ARBA" id="ARBA00023136"/>
    </source>
</evidence>
<evidence type="ECO:0000256" key="3">
    <source>
        <dbReference type="ARBA" id="ARBA00022692"/>
    </source>
</evidence>
<evidence type="ECO:0000256" key="2">
    <source>
        <dbReference type="ARBA" id="ARBA00022475"/>
    </source>
</evidence>
<evidence type="ECO:0000259" key="8">
    <source>
        <dbReference type="Pfam" id="PF02687"/>
    </source>
</evidence>
<dbReference type="AlphaFoldDB" id="A0A2C6MID8"/>
<dbReference type="Pfam" id="PF02687">
    <property type="entry name" value="FtsX"/>
    <property type="match status" value="1"/>
</dbReference>
<comment type="caution">
    <text evidence="10">The sequence shown here is derived from an EMBL/GenBank/DDBJ whole genome shotgun (WGS) entry which is preliminary data.</text>
</comment>
<keyword evidence="4 7" id="KW-1133">Transmembrane helix</keyword>
<name>A0A2C6MID8_9FIRM</name>
<feature type="transmembrane region" description="Helical" evidence="7">
    <location>
        <begin position="273"/>
        <end position="298"/>
    </location>
</feature>
<dbReference type="GO" id="GO:0005886">
    <property type="term" value="C:plasma membrane"/>
    <property type="evidence" value="ECO:0007669"/>
    <property type="project" value="UniProtKB-SubCell"/>
</dbReference>
<accession>A0A2C6MID8</accession>
<protein>
    <submittedName>
        <fullName evidence="10">Macrolide ABC transporter permease</fullName>
    </submittedName>
</protein>
<reference evidence="10 11" key="1">
    <citation type="submission" date="2013-09" db="EMBL/GenBank/DDBJ databases">
        <title>Biodegradation of hydrocarbons in the deep terrestrial subsurface : characterization of a microbial consortium composed of two Desulfotomaculum species originating from a deep geological formation.</title>
        <authorList>
            <person name="Aullo T."/>
            <person name="Berlendis S."/>
            <person name="Lascourreges J.-F."/>
            <person name="Dessort D."/>
            <person name="Saint-Laurent S."/>
            <person name="Schraauwers B."/>
            <person name="Mas J."/>
            <person name="Magot M."/>
            <person name="Ranchou-Peyruse A."/>
        </authorList>
    </citation>
    <scope>NUCLEOTIDE SEQUENCE [LARGE SCALE GENOMIC DNA]</scope>
    <source>
        <strain evidence="10 11">Bs107</strain>
    </source>
</reference>
<dbReference type="OrthoDB" id="9770036at2"/>
<dbReference type="GO" id="GO:0022857">
    <property type="term" value="F:transmembrane transporter activity"/>
    <property type="evidence" value="ECO:0007669"/>
    <property type="project" value="TreeGrafter"/>
</dbReference>
<evidence type="ECO:0000256" key="4">
    <source>
        <dbReference type="ARBA" id="ARBA00022989"/>
    </source>
</evidence>
<dbReference type="RefSeq" id="WP_099082260.1">
    <property type="nucleotide sequence ID" value="NZ_AWQQ01000024.1"/>
</dbReference>
<feature type="transmembrane region" description="Helical" evidence="7">
    <location>
        <begin position="318"/>
        <end position="343"/>
    </location>
</feature>